<sequence>MRHYLFLVWDGSGLVEMDENKNGQEIHHVCELKVAAIRHMTEHLEIELAANNLHHVMRVVDNTKHLFTILDDIETAQRRLDGYVIEHDVDQNHGHYFYN</sequence>
<feature type="non-terminal residue" evidence="1">
    <location>
        <position position="99"/>
    </location>
</feature>
<accession>A0A9N9EIR5</accession>
<proteinExistence type="predicted"/>
<dbReference type="Proteomes" id="UP000789508">
    <property type="component" value="Unassembled WGS sequence"/>
</dbReference>
<dbReference type="EMBL" id="CAJVPS010014268">
    <property type="protein sequence ID" value="CAG8681377.1"/>
    <property type="molecule type" value="Genomic_DNA"/>
</dbReference>
<protein>
    <submittedName>
        <fullName evidence="1">13274_t:CDS:1</fullName>
    </submittedName>
</protein>
<name>A0A9N9EIR5_9GLOM</name>
<dbReference type="OrthoDB" id="2399536at2759"/>
<evidence type="ECO:0000313" key="2">
    <source>
        <dbReference type="Proteomes" id="UP000789508"/>
    </source>
</evidence>
<organism evidence="1 2">
    <name type="scientific">Ambispora leptoticha</name>
    <dbReference type="NCBI Taxonomy" id="144679"/>
    <lineage>
        <taxon>Eukaryota</taxon>
        <taxon>Fungi</taxon>
        <taxon>Fungi incertae sedis</taxon>
        <taxon>Mucoromycota</taxon>
        <taxon>Glomeromycotina</taxon>
        <taxon>Glomeromycetes</taxon>
        <taxon>Archaeosporales</taxon>
        <taxon>Ambisporaceae</taxon>
        <taxon>Ambispora</taxon>
    </lineage>
</organism>
<keyword evidence="2" id="KW-1185">Reference proteome</keyword>
<comment type="caution">
    <text evidence="1">The sequence shown here is derived from an EMBL/GenBank/DDBJ whole genome shotgun (WGS) entry which is preliminary data.</text>
</comment>
<evidence type="ECO:0000313" key="1">
    <source>
        <dbReference type="EMBL" id="CAG8681377.1"/>
    </source>
</evidence>
<reference evidence="1" key="1">
    <citation type="submission" date="2021-06" db="EMBL/GenBank/DDBJ databases">
        <authorList>
            <person name="Kallberg Y."/>
            <person name="Tangrot J."/>
            <person name="Rosling A."/>
        </authorList>
    </citation>
    <scope>NUCLEOTIDE SEQUENCE</scope>
    <source>
        <strain evidence="1">FL130A</strain>
    </source>
</reference>
<dbReference type="AlphaFoldDB" id="A0A9N9EIR5"/>
<gene>
    <name evidence="1" type="ORF">ALEPTO_LOCUS10866</name>
</gene>